<organism evidence="1 2">
    <name type="scientific">Brachybacterium hainanense</name>
    <dbReference type="NCBI Taxonomy" id="1541174"/>
    <lineage>
        <taxon>Bacteria</taxon>
        <taxon>Bacillati</taxon>
        <taxon>Actinomycetota</taxon>
        <taxon>Actinomycetes</taxon>
        <taxon>Micrococcales</taxon>
        <taxon>Dermabacteraceae</taxon>
        <taxon>Brachybacterium</taxon>
    </lineage>
</organism>
<gene>
    <name evidence="1" type="ORF">ACFFF6_12600</name>
</gene>
<reference evidence="1 2" key="1">
    <citation type="submission" date="2024-09" db="EMBL/GenBank/DDBJ databases">
        <authorList>
            <person name="Sun Q."/>
            <person name="Mori K."/>
        </authorList>
    </citation>
    <scope>NUCLEOTIDE SEQUENCE [LARGE SCALE GENOMIC DNA]</scope>
    <source>
        <strain evidence="1 2">CICC 10874</strain>
    </source>
</reference>
<comment type="caution">
    <text evidence="1">The sequence shown here is derived from an EMBL/GenBank/DDBJ whole genome shotgun (WGS) entry which is preliminary data.</text>
</comment>
<dbReference type="EMBL" id="JBHLSV010000015">
    <property type="protein sequence ID" value="MFC0674799.1"/>
    <property type="molecule type" value="Genomic_DNA"/>
</dbReference>
<dbReference type="Proteomes" id="UP001589793">
    <property type="component" value="Unassembled WGS sequence"/>
</dbReference>
<evidence type="ECO:0000313" key="2">
    <source>
        <dbReference type="Proteomes" id="UP001589793"/>
    </source>
</evidence>
<proteinExistence type="predicted"/>
<dbReference type="RefSeq" id="WP_376981226.1">
    <property type="nucleotide sequence ID" value="NZ_JBHLSV010000015.1"/>
</dbReference>
<accession>A0ABV6RE11</accession>
<keyword evidence="2" id="KW-1185">Reference proteome</keyword>
<sequence>MSPLAPPLPGTVLDLSLSDAPGDTAQVRVLAGTRRDLLTVPDPTPVLRFFLDAALVEVTVRGRDVIPGAWVDESLAMLDARPHRAPVDPLGLRFPAVVLGEGSDSMLAWGETSWPLPLDGSVRVPDSCRPGVHRVPELRRLTLSALGRGDEVALTRWHQEGFEVPWHDVRLVPHAQWWFDIAQVPRTMRYADAARAQGRPLERFLPRS</sequence>
<protein>
    <submittedName>
        <fullName evidence="1">Uncharacterized protein</fullName>
    </submittedName>
</protein>
<name>A0ABV6RE11_9MICO</name>
<evidence type="ECO:0000313" key="1">
    <source>
        <dbReference type="EMBL" id="MFC0674799.1"/>
    </source>
</evidence>